<evidence type="ECO:0000313" key="3">
    <source>
        <dbReference type="Proteomes" id="UP001203852"/>
    </source>
</evidence>
<keyword evidence="1" id="KW-0812">Transmembrane</keyword>
<keyword evidence="1" id="KW-0472">Membrane</keyword>
<dbReference type="Proteomes" id="UP001203852">
    <property type="component" value="Unassembled WGS sequence"/>
</dbReference>
<proteinExistence type="predicted"/>
<feature type="transmembrane region" description="Helical" evidence="1">
    <location>
        <begin position="94"/>
        <end position="117"/>
    </location>
</feature>
<accession>A0AAN6DSJ5</accession>
<dbReference type="AlphaFoldDB" id="A0AAN6DSJ5"/>
<keyword evidence="3" id="KW-1185">Reference proteome</keyword>
<name>A0AAN6DSJ5_9EURO</name>
<evidence type="ECO:0000256" key="1">
    <source>
        <dbReference type="SAM" id="Phobius"/>
    </source>
</evidence>
<gene>
    <name evidence="2" type="ORF">EDD36DRAFT_441109</name>
</gene>
<organism evidence="2 3">
    <name type="scientific">Exophiala viscosa</name>
    <dbReference type="NCBI Taxonomy" id="2486360"/>
    <lineage>
        <taxon>Eukaryota</taxon>
        <taxon>Fungi</taxon>
        <taxon>Dikarya</taxon>
        <taxon>Ascomycota</taxon>
        <taxon>Pezizomycotina</taxon>
        <taxon>Eurotiomycetes</taxon>
        <taxon>Chaetothyriomycetidae</taxon>
        <taxon>Chaetothyriales</taxon>
        <taxon>Herpotrichiellaceae</taxon>
        <taxon>Exophiala</taxon>
    </lineage>
</organism>
<keyword evidence="1" id="KW-1133">Transmembrane helix</keyword>
<evidence type="ECO:0000313" key="2">
    <source>
        <dbReference type="EMBL" id="KAI1611293.1"/>
    </source>
</evidence>
<comment type="caution">
    <text evidence="2">The sequence shown here is derived from an EMBL/GenBank/DDBJ whole genome shotgun (WGS) entry which is preliminary data.</text>
</comment>
<protein>
    <submittedName>
        <fullName evidence="2">Uncharacterized protein</fullName>
    </submittedName>
</protein>
<reference evidence="2" key="1">
    <citation type="journal article" date="2022" name="bioRxiv">
        <title>Deciphering the potential niche of two novel black yeast fungi from a biological soil crust based on their genomes, phenotypes, and melanin regulation.</title>
        <authorList>
            <consortium name="DOE Joint Genome Institute"/>
            <person name="Carr E.C."/>
            <person name="Barton Q."/>
            <person name="Grambo S."/>
            <person name="Sullivan M."/>
            <person name="Renfro C.M."/>
            <person name="Kuo A."/>
            <person name="Pangilinan J."/>
            <person name="Lipzen A."/>
            <person name="Keymanesh K."/>
            <person name="Savage E."/>
            <person name="Barry K."/>
            <person name="Grigoriev I.V."/>
            <person name="Riekhof W.R."/>
            <person name="Harris S.S."/>
        </authorList>
    </citation>
    <scope>NUCLEOTIDE SEQUENCE</scope>
    <source>
        <strain evidence="2">JF 03-4F</strain>
    </source>
</reference>
<sequence>MGFVFSVMSLWGYRTMYYRTEGLGGRKHFGGIGTHYRLVLLGMISSYAVWFWVEGVQDGLPECDRRKDCGGLQTFFITPMNAEEWGARGINLGLSIGLVVYYGIMALAALAGGVAYISRRLRRIPVSWDLIPEADLDLTKRE</sequence>
<dbReference type="EMBL" id="MU404356">
    <property type="protein sequence ID" value="KAI1611293.1"/>
    <property type="molecule type" value="Genomic_DNA"/>
</dbReference>